<evidence type="ECO:0000313" key="1">
    <source>
        <dbReference type="EMBL" id="KAK8203152.1"/>
    </source>
</evidence>
<dbReference type="Proteomes" id="UP001320706">
    <property type="component" value="Unassembled WGS sequence"/>
</dbReference>
<evidence type="ECO:0000313" key="2">
    <source>
        <dbReference type="Proteomes" id="UP001320706"/>
    </source>
</evidence>
<dbReference type="EMBL" id="JAMKPW020000032">
    <property type="protein sequence ID" value="KAK8203152.1"/>
    <property type="molecule type" value="Genomic_DNA"/>
</dbReference>
<accession>A0ACC3S9K0</accession>
<organism evidence="1 2">
    <name type="scientific">Zalaria obscura</name>
    <dbReference type="NCBI Taxonomy" id="2024903"/>
    <lineage>
        <taxon>Eukaryota</taxon>
        <taxon>Fungi</taxon>
        <taxon>Dikarya</taxon>
        <taxon>Ascomycota</taxon>
        <taxon>Pezizomycotina</taxon>
        <taxon>Dothideomycetes</taxon>
        <taxon>Dothideomycetidae</taxon>
        <taxon>Dothideales</taxon>
        <taxon>Zalariaceae</taxon>
        <taxon>Zalaria</taxon>
    </lineage>
</organism>
<name>A0ACC3S9K0_9PEZI</name>
<sequence length="425" mass="47906">MNINKKLDRMKQWAGERMGSEVRTNTSDEFKALEMEMQLRHEGMERLQKSMTIYVKSLSKRSEAEDKEKTLPVAYLGSTMVAHGDDFEPDSEFGQCLSGLGRANERIGRMQESYVANATSSWLESLERSLAQMKEYQAARKKLESRRLAYDTSQVKMQKSKKEDFRMEEELRAQKAKYEESSEDVYRRMMDIKEAEVDSIADLSAFLDAELAYYDRAREVLMQLKRDWPASSAVAPSPGPRRGPRSRSNTATSMRNIEEEAPTVDFRGIPMRPRLPSGQSSPRREHPGFGFAAEKPALNRNATFEGPRSLRDNSPAGMPRLTRVPTDSSMLSRSNLRPVGRRESDVFGDPDEDGDYYDKRSVSPAPSFGSTPSRTTSASYNQESALSNGMKKMPPPPPPSRSKKPPPPPPLKRSALSTSEVPYAH</sequence>
<keyword evidence="2" id="KW-1185">Reference proteome</keyword>
<proteinExistence type="predicted"/>
<reference evidence="1" key="1">
    <citation type="submission" date="2024-02" db="EMBL/GenBank/DDBJ databases">
        <title>Metagenome Assembled Genome of Zalaria obscura JY119.</title>
        <authorList>
            <person name="Vighnesh L."/>
            <person name="Jagadeeshwari U."/>
            <person name="Venkata Ramana C."/>
            <person name="Sasikala C."/>
        </authorList>
    </citation>
    <scope>NUCLEOTIDE SEQUENCE</scope>
    <source>
        <strain evidence="1">JY119</strain>
    </source>
</reference>
<gene>
    <name evidence="1" type="ORF">M8818_005377</name>
</gene>
<protein>
    <submittedName>
        <fullName evidence="1">Uncharacterized protein</fullName>
    </submittedName>
</protein>
<comment type="caution">
    <text evidence="1">The sequence shown here is derived from an EMBL/GenBank/DDBJ whole genome shotgun (WGS) entry which is preliminary data.</text>
</comment>